<protein>
    <submittedName>
        <fullName evidence="6">Pq loop repeat protein</fullName>
    </submittedName>
</protein>
<name>A0A8H4IRI4_9PEZI</name>
<dbReference type="PANTHER" id="PTHR16201:SF37">
    <property type="entry name" value="PQ-LOOP REPEAT-CONTAINING PROTEIN"/>
    <property type="match status" value="1"/>
</dbReference>
<feature type="transmembrane region" description="Helical" evidence="5">
    <location>
        <begin position="40"/>
        <end position="59"/>
    </location>
</feature>
<evidence type="ECO:0000313" key="7">
    <source>
        <dbReference type="Proteomes" id="UP000572817"/>
    </source>
</evidence>
<feature type="transmembrane region" description="Helical" evidence="5">
    <location>
        <begin position="96"/>
        <end position="120"/>
    </location>
</feature>
<keyword evidence="3 5" id="KW-1133">Transmembrane helix</keyword>
<dbReference type="InterPro" id="IPR006603">
    <property type="entry name" value="PQ-loop_rpt"/>
</dbReference>
<evidence type="ECO:0000256" key="1">
    <source>
        <dbReference type="ARBA" id="ARBA00004141"/>
    </source>
</evidence>
<evidence type="ECO:0000256" key="2">
    <source>
        <dbReference type="ARBA" id="ARBA00022692"/>
    </source>
</evidence>
<proteinExistence type="predicted"/>
<keyword evidence="7" id="KW-1185">Reference proteome</keyword>
<comment type="subcellular location">
    <subcellularLocation>
        <location evidence="1">Membrane</location>
        <topology evidence="1">Multi-pass membrane protein</topology>
    </subcellularLocation>
</comment>
<dbReference type="OrthoDB" id="407617at2759"/>
<feature type="transmembrane region" description="Helical" evidence="5">
    <location>
        <begin position="126"/>
        <end position="149"/>
    </location>
</feature>
<feature type="transmembrane region" description="Helical" evidence="5">
    <location>
        <begin position="6"/>
        <end position="28"/>
    </location>
</feature>
<dbReference type="GO" id="GO:0016020">
    <property type="term" value="C:membrane"/>
    <property type="evidence" value="ECO:0007669"/>
    <property type="project" value="UniProtKB-SubCell"/>
</dbReference>
<dbReference type="PANTHER" id="PTHR16201">
    <property type="entry name" value="SEVEN TRANSMEMBRANE PROTEIN 1-RELATED"/>
    <property type="match status" value="1"/>
</dbReference>
<evidence type="ECO:0000313" key="6">
    <source>
        <dbReference type="EMBL" id="KAF4303888.1"/>
    </source>
</evidence>
<accession>A0A8H4IRI4</accession>
<feature type="transmembrane region" description="Helical" evidence="5">
    <location>
        <begin position="161"/>
        <end position="182"/>
    </location>
</feature>
<sequence>MDIPIAANVLGTIGAVCWSIQLIPQIVINYRRHHATGLQPAMMMWWAWAGVPLGVYNIVQSFNVALQVQPQILSFLSLITWIQCHHYQKRWSLSRSLAVVVPVASVMGGIEAVLIVALRIGVRRGVHWPLTLMAVLAVVFLAAGVLRHYWDIWVHRTVRGISWLFVGIDAAGDLFSLVSVIFQPELDVLVANVNEACKK</sequence>
<dbReference type="InterPro" id="IPR051415">
    <property type="entry name" value="LAAT-1"/>
</dbReference>
<comment type="caution">
    <text evidence="6">The sequence shown here is derived from an EMBL/GenBank/DDBJ whole genome shotgun (WGS) entry which is preliminary data.</text>
</comment>
<evidence type="ECO:0000256" key="4">
    <source>
        <dbReference type="ARBA" id="ARBA00023136"/>
    </source>
</evidence>
<reference evidence="6" key="1">
    <citation type="submission" date="2020-04" db="EMBL/GenBank/DDBJ databases">
        <title>Genome Assembly and Annotation of Botryosphaeria dothidea sdau 11-99, a Latent Pathogen of Apple Fruit Ring Rot in China.</title>
        <authorList>
            <person name="Yu C."/>
            <person name="Diao Y."/>
            <person name="Lu Q."/>
            <person name="Zhao J."/>
            <person name="Cui S."/>
            <person name="Peng C."/>
            <person name="He B."/>
            <person name="Liu H."/>
        </authorList>
    </citation>
    <scope>NUCLEOTIDE SEQUENCE [LARGE SCALE GENOMIC DNA]</scope>
    <source>
        <strain evidence="6">Sdau11-99</strain>
    </source>
</reference>
<dbReference type="AlphaFoldDB" id="A0A8H4IRI4"/>
<evidence type="ECO:0000256" key="5">
    <source>
        <dbReference type="SAM" id="Phobius"/>
    </source>
</evidence>
<dbReference type="Pfam" id="PF04193">
    <property type="entry name" value="PQ-loop"/>
    <property type="match status" value="1"/>
</dbReference>
<dbReference type="Proteomes" id="UP000572817">
    <property type="component" value="Unassembled WGS sequence"/>
</dbReference>
<organism evidence="6 7">
    <name type="scientific">Botryosphaeria dothidea</name>
    <dbReference type="NCBI Taxonomy" id="55169"/>
    <lineage>
        <taxon>Eukaryota</taxon>
        <taxon>Fungi</taxon>
        <taxon>Dikarya</taxon>
        <taxon>Ascomycota</taxon>
        <taxon>Pezizomycotina</taxon>
        <taxon>Dothideomycetes</taxon>
        <taxon>Dothideomycetes incertae sedis</taxon>
        <taxon>Botryosphaeriales</taxon>
        <taxon>Botryosphaeriaceae</taxon>
        <taxon>Botryosphaeria</taxon>
    </lineage>
</organism>
<dbReference type="Gene3D" id="1.20.1280.290">
    <property type="match status" value="1"/>
</dbReference>
<gene>
    <name evidence="6" type="ORF">GTA08_BOTSDO08300</name>
</gene>
<dbReference type="EMBL" id="WWBZ02000051">
    <property type="protein sequence ID" value="KAF4303888.1"/>
    <property type="molecule type" value="Genomic_DNA"/>
</dbReference>
<evidence type="ECO:0000256" key="3">
    <source>
        <dbReference type="ARBA" id="ARBA00022989"/>
    </source>
</evidence>
<keyword evidence="2 5" id="KW-0812">Transmembrane</keyword>
<keyword evidence="4 5" id="KW-0472">Membrane</keyword>